<keyword evidence="1" id="KW-0732">Signal</keyword>
<organism evidence="2">
    <name type="scientific">Lygus hesperus</name>
    <name type="common">Western plant bug</name>
    <dbReference type="NCBI Taxonomy" id="30085"/>
    <lineage>
        <taxon>Eukaryota</taxon>
        <taxon>Metazoa</taxon>
        <taxon>Ecdysozoa</taxon>
        <taxon>Arthropoda</taxon>
        <taxon>Hexapoda</taxon>
        <taxon>Insecta</taxon>
        <taxon>Pterygota</taxon>
        <taxon>Neoptera</taxon>
        <taxon>Paraneoptera</taxon>
        <taxon>Hemiptera</taxon>
        <taxon>Heteroptera</taxon>
        <taxon>Panheteroptera</taxon>
        <taxon>Cimicomorpha</taxon>
        <taxon>Miridae</taxon>
        <taxon>Mirini</taxon>
        <taxon>Lygus</taxon>
    </lineage>
</organism>
<dbReference type="AlphaFoldDB" id="A0A146M1J2"/>
<sequence length="235" mass="26288">MLFWEPQVKNAGILAICCSLVSGDGCTDVSSELDNNFVHGFKQQMRDSNYQYVSLDDKNVGLMGFGIKYSGLKVGDFSDFVIEHKSDDQPYPARLCVSQGLRTLYAKMRVEELGVHFDDFKLYTPYFDIGSGYTTVSIQGMKMDLYASSIVGPACTTSIKMYFDSDMSLKINLGSGLTNKLVEMVLNTWVNPFVLRQVKYWGLDSHISSFAETQLNTLFSQFPKQSVALCSILVT</sequence>
<feature type="signal peptide" evidence="1">
    <location>
        <begin position="1"/>
        <end position="23"/>
    </location>
</feature>
<reference evidence="2" key="1">
    <citation type="journal article" date="2016" name="Gigascience">
        <title>De novo construction of an expanded transcriptome assembly for the western tarnished plant bug, Lygus hesperus.</title>
        <authorList>
            <person name="Tassone E.E."/>
            <person name="Geib S.M."/>
            <person name="Hall B."/>
            <person name="Fabrick J.A."/>
            <person name="Brent C.S."/>
            <person name="Hull J.J."/>
        </authorList>
    </citation>
    <scope>NUCLEOTIDE SEQUENCE</scope>
</reference>
<feature type="chain" id="PRO_5007527553" evidence="1">
    <location>
        <begin position="24"/>
        <end position="235"/>
    </location>
</feature>
<gene>
    <name evidence="2" type="ORF">g.30586</name>
</gene>
<name>A0A146M1J2_LYGHE</name>
<accession>A0A146M1J2</accession>
<protein>
    <submittedName>
        <fullName evidence="2">Uncharacterized protein</fullName>
    </submittedName>
</protein>
<evidence type="ECO:0000313" key="2">
    <source>
        <dbReference type="EMBL" id="JAQ13664.1"/>
    </source>
</evidence>
<dbReference type="EMBL" id="GDHC01004965">
    <property type="protein sequence ID" value="JAQ13664.1"/>
    <property type="molecule type" value="Transcribed_RNA"/>
</dbReference>
<evidence type="ECO:0000256" key="1">
    <source>
        <dbReference type="SAM" id="SignalP"/>
    </source>
</evidence>
<proteinExistence type="predicted"/>